<name>A0A6F9DY19_9ASCI</name>
<protein>
    <submittedName>
        <fullName evidence="7">Zinc finger protein ZPR1</fullName>
    </submittedName>
</protein>
<proteinExistence type="evidence at transcript level"/>
<dbReference type="GO" id="GO:0008270">
    <property type="term" value="F:zinc ion binding"/>
    <property type="evidence" value="ECO:0007669"/>
    <property type="project" value="UniProtKB-KW"/>
</dbReference>
<feature type="compositionally biased region" description="Basic and acidic residues" evidence="5">
    <location>
        <begin position="429"/>
        <end position="439"/>
    </location>
</feature>
<dbReference type="Gene3D" id="2.60.120.1040">
    <property type="entry name" value="ZPR1, A/B domain"/>
    <property type="match status" value="2"/>
</dbReference>
<comment type="similarity">
    <text evidence="1">Belongs to the ZPR1 family.</text>
</comment>
<keyword evidence="2" id="KW-0479">Metal-binding</keyword>
<evidence type="ECO:0000313" key="7">
    <source>
        <dbReference type="EMBL" id="CAB3268061.1"/>
    </source>
</evidence>
<evidence type="ECO:0000256" key="5">
    <source>
        <dbReference type="SAM" id="MobiDB-lite"/>
    </source>
</evidence>
<dbReference type="InterPro" id="IPR042451">
    <property type="entry name" value="ZPR1_A/B_dom"/>
</dbReference>
<evidence type="ECO:0000256" key="1">
    <source>
        <dbReference type="ARBA" id="ARBA00008354"/>
    </source>
</evidence>
<dbReference type="InterPro" id="IPR042452">
    <property type="entry name" value="ZPR1_Znf1/2"/>
</dbReference>
<dbReference type="FunFam" id="2.60.120.1040:FF:000006">
    <property type="entry name" value="Zinc finger protein zpr1"/>
    <property type="match status" value="1"/>
</dbReference>
<dbReference type="InterPro" id="IPR004457">
    <property type="entry name" value="Znf_ZPR1"/>
</dbReference>
<dbReference type="GO" id="GO:0005634">
    <property type="term" value="C:nucleus"/>
    <property type="evidence" value="ECO:0007669"/>
    <property type="project" value="TreeGrafter"/>
</dbReference>
<dbReference type="FunFam" id="2.20.25.420:FF:000002">
    <property type="entry name" value="Zinc finger protein ZPR1"/>
    <property type="match status" value="1"/>
</dbReference>
<reference evidence="7" key="1">
    <citation type="submission" date="2020-04" db="EMBL/GenBank/DDBJ databases">
        <authorList>
            <person name="Neveu A P."/>
        </authorList>
    </citation>
    <scope>NUCLEOTIDE SEQUENCE</scope>
    <source>
        <tissue evidence="7">Whole embryo</tissue>
    </source>
</reference>
<evidence type="ECO:0000256" key="4">
    <source>
        <dbReference type="ARBA" id="ARBA00022833"/>
    </source>
</evidence>
<dbReference type="AlphaFoldDB" id="A0A6F9DY19"/>
<keyword evidence="4" id="KW-0862">Zinc</keyword>
<feature type="domain" description="Zinc finger ZPR1-type" evidence="6">
    <location>
        <begin position="247"/>
        <end position="404"/>
    </location>
</feature>
<dbReference type="SMART" id="SM00709">
    <property type="entry name" value="Zpr1"/>
    <property type="match status" value="2"/>
</dbReference>
<dbReference type="FunFam" id="2.60.120.1040:FF:000003">
    <property type="entry name" value="Zinc finger protein zpr1"/>
    <property type="match status" value="1"/>
</dbReference>
<dbReference type="FunFam" id="2.20.25.420:FF:000001">
    <property type="entry name" value="Zinc finger protein ZPR1"/>
    <property type="match status" value="1"/>
</dbReference>
<dbReference type="InterPro" id="IPR040141">
    <property type="entry name" value="ZPR1"/>
</dbReference>
<feature type="region of interest" description="Disordered" evidence="5">
    <location>
        <begin position="1"/>
        <end position="20"/>
    </location>
</feature>
<keyword evidence="3" id="KW-0863">Zinc-finger</keyword>
<gene>
    <name evidence="7" type="primary">Zpr1</name>
</gene>
<dbReference type="Gene3D" id="2.20.25.420">
    <property type="entry name" value="ZPR1, zinc finger domain"/>
    <property type="match status" value="2"/>
</dbReference>
<evidence type="ECO:0000256" key="2">
    <source>
        <dbReference type="ARBA" id="ARBA00022723"/>
    </source>
</evidence>
<dbReference type="InterPro" id="IPR056180">
    <property type="entry name" value="ZPR1_jr_dom"/>
</dbReference>
<feature type="region of interest" description="Disordered" evidence="5">
    <location>
        <begin position="416"/>
        <end position="439"/>
    </location>
</feature>
<dbReference type="PANTHER" id="PTHR10876:SF0">
    <property type="entry name" value="ZINC FINGER PROTEIN ZPR1"/>
    <property type="match status" value="1"/>
</dbReference>
<feature type="compositionally biased region" description="Acidic residues" evidence="5">
    <location>
        <begin position="417"/>
        <end position="427"/>
    </location>
</feature>
<evidence type="ECO:0000259" key="6">
    <source>
        <dbReference type="SMART" id="SM00709"/>
    </source>
</evidence>
<sequence>MEDKNSIESPSVFQPISGDDTGITEISSMCPNPRCQEEGTTRLLLVEIPFFREVIVSSFSCPHCFCSNSEVQPAGIIQEKGCRHTLKVVKNKDLNRQVVTSESATVQIAEVDLEIPGNTRKGTLSTIEGIITRTVEGLQQEQPIRKALYPEDSEKIENFIEKLNTLLKNPSFTLVIDDPAGNSFVENVNAPSDDPNLKLEFYKRTLEQNKMLGLVADDATEVPDNTIQLPETTEELNLNEEVMHFPTNCSSCNAINKTKMKVVKIPYFKEVIIMATDCEKCGHKTNEVKTAGGFEPKGKRITLQVKCIEDLSRDILKSTTCGLQIPELDLETQSLACSGKFTTVEGMIQDLREMIVTSNPFGKGDSAKTGKIVNVAERLDNYAAGNENFTLILDDPGNCSFVQNIYHPEVDPRLTEEEYERTDEQNEDLGLKDMKVENY</sequence>
<organism evidence="7">
    <name type="scientific">Phallusia mammillata</name>
    <dbReference type="NCBI Taxonomy" id="59560"/>
    <lineage>
        <taxon>Eukaryota</taxon>
        <taxon>Metazoa</taxon>
        <taxon>Chordata</taxon>
        <taxon>Tunicata</taxon>
        <taxon>Ascidiacea</taxon>
        <taxon>Phlebobranchia</taxon>
        <taxon>Ascidiidae</taxon>
        <taxon>Phallusia</taxon>
    </lineage>
</organism>
<dbReference type="Pfam" id="PF03367">
    <property type="entry name" value="Zn_ribbon_ZPR1"/>
    <property type="match status" value="2"/>
</dbReference>
<dbReference type="EMBL" id="LR792199">
    <property type="protein sequence ID" value="CAB3268061.1"/>
    <property type="molecule type" value="mRNA"/>
</dbReference>
<dbReference type="Pfam" id="PF22794">
    <property type="entry name" value="jr-ZPR1"/>
    <property type="match status" value="2"/>
</dbReference>
<dbReference type="PANTHER" id="PTHR10876">
    <property type="entry name" value="ZINC FINGER PROTEIN ZPR1"/>
    <property type="match status" value="1"/>
</dbReference>
<evidence type="ECO:0000256" key="3">
    <source>
        <dbReference type="ARBA" id="ARBA00022771"/>
    </source>
</evidence>
<dbReference type="NCBIfam" id="TIGR00310">
    <property type="entry name" value="ZPR1_znf"/>
    <property type="match status" value="2"/>
</dbReference>
<feature type="domain" description="Zinc finger ZPR1-type" evidence="6">
    <location>
        <begin position="28"/>
        <end position="187"/>
    </location>
</feature>
<accession>A0A6F9DY19</accession>